<dbReference type="Proteomes" id="UP001234989">
    <property type="component" value="Chromosome 7"/>
</dbReference>
<evidence type="ECO:0000313" key="3">
    <source>
        <dbReference type="Proteomes" id="UP001234989"/>
    </source>
</evidence>
<protein>
    <submittedName>
        <fullName evidence="2">Uncharacterized protein</fullName>
    </submittedName>
</protein>
<organism evidence="2 3">
    <name type="scientific">Solanum verrucosum</name>
    <dbReference type="NCBI Taxonomy" id="315347"/>
    <lineage>
        <taxon>Eukaryota</taxon>
        <taxon>Viridiplantae</taxon>
        <taxon>Streptophyta</taxon>
        <taxon>Embryophyta</taxon>
        <taxon>Tracheophyta</taxon>
        <taxon>Spermatophyta</taxon>
        <taxon>Magnoliopsida</taxon>
        <taxon>eudicotyledons</taxon>
        <taxon>Gunneridae</taxon>
        <taxon>Pentapetalae</taxon>
        <taxon>asterids</taxon>
        <taxon>lamiids</taxon>
        <taxon>Solanales</taxon>
        <taxon>Solanaceae</taxon>
        <taxon>Solanoideae</taxon>
        <taxon>Solaneae</taxon>
        <taxon>Solanum</taxon>
    </lineage>
</organism>
<name>A0AAF0ZGA7_SOLVR</name>
<sequence>MLWASVIDFGAHWDGHFPLEEFAYNNNYRSSIQIALFEALYGRSYRSPIEEVGMASYTREPMEFPPLERILGPGNKRLVDQLITGGIEKQPYVIATQLLNQMAETNQEVEKDFMLATIMTQMDELAKKMVKFEVQCKRKDKYIPPHERRSLKDNEVKHLEGMLSIILHKGTEQDRELKGMKEDIEGMKRMIWSHSRVIQLLENLMGYVSPDLHPQQNRGLPSDTTANPKKGV</sequence>
<accession>A0AAF0ZGA7</accession>
<evidence type="ECO:0000313" key="2">
    <source>
        <dbReference type="EMBL" id="WMV38118.1"/>
    </source>
</evidence>
<dbReference type="EMBL" id="CP133618">
    <property type="protein sequence ID" value="WMV38118.1"/>
    <property type="molecule type" value="Genomic_DNA"/>
</dbReference>
<keyword evidence="3" id="KW-1185">Reference proteome</keyword>
<proteinExistence type="predicted"/>
<feature type="region of interest" description="Disordered" evidence="1">
    <location>
        <begin position="211"/>
        <end position="232"/>
    </location>
</feature>
<dbReference type="AlphaFoldDB" id="A0AAF0ZGA7"/>
<evidence type="ECO:0000256" key="1">
    <source>
        <dbReference type="SAM" id="MobiDB-lite"/>
    </source>
</evidence>
<reference evidence="2" key="1">
    <citation type="submission" date="2023-08" db="EMBL/GenBank/DDBJ databases">
        <title>A de novo genome assembly of Solanum verrucosum Schlechtendal, a Mexican diploid species geographically isolated from the other diploid A-genome species in potato relatives.</title>
        <authorList>
            <person name="Hosaka K."/>
        </authorList>
    </citation>
    <scope>NUCLEOTIDE SEQUENCE</scope>
    <source>
        <tissue evidence="2">Young leaves</tissue>
    </source>
</reference>
<feature type="compositionally biased region" description="Polar residues" evidence="1">
    <location>
        <begin position="214"/>
        <end position="232"/>
    </location>
</feature>
<gene>
    <name evidence="2" type="ORF">MTR67_031503</name>
</gene>